<dbReference type="Ensembl" id="ENSACLT00000071357.1">
    <property type="protein sequence ID" value="ENSACLP00000048244.1"/>
    <property type="gene ID" value="ENSACLG00000010452.2"/>
</dbReference>
<reference evidence="6 7" key="1">
    <citation type="submission" date="2018-05" db="EMBL/GenBank/DDBJ databases">
        <authorList>
            <person name="Datahose"/>
        </authorList>
    </citation>
    <scope>NUCLEOTIDE SEQUENCE</scope>
</reference>
<name>A0AAX7SUJ8_ASTCA</name>
<dbReference type="Proteomes" id="UP000265100">
    <property type="component" value="Chromosome 23"/>
</dbReference>
<protein>
    <recommendedName>
        <fullName evidence="8">Downstream neighbor of SON</fullName>
    </recommendedName>
</protein>
<dbReference type="PANTHER" id="PTHR12972">
    <property type="entry name" value="DOWNSTREAM NEIGHBOR OF SON"/>
    <property type="match status" value="1"/>
</dbReference>
<feature type="region of interest" description="Disordered" evidence="5">
    <location>
        <begin position="132"/>
        <end position="154"/>
    </location>
</feature>
<reference evidence="6" key="4">
    <citation type="submission" date="2025-09" db="UniProtKB">
        <authorList>
            <consortium name="Ensembl"/>
        </authorList>
    </citation>
    <scope>IDENTIFICATION</scope>
</reference>
<proteinExistence type="inferred from homology"/>
<gene>
    <name evidence="6" type="primary">DONSON</name>
</gene>
<dbReference type="PRINTS" id="PR02064">
    <property type="entry name" value="DONSON"/>
</dbReference>
<reference evidence="7" key="2">
    <citation type="submission" date="2023-03" db="EMBL/GenBank/DDBJ databases">
        <authorList>
            <consortium name="Wellcome Sanger Institute Data Sharing"/>
        </authorList>
    </citation>
    <scope>NUCLEOTIDE SEQUENCE [LARGE SCALE GENOMIC DNA]</scope>
</reference>
<feature type="region of interest" description="Disordered" evidence="5">
    <location>
        <begin position="18"/>
        <end position="117"/>
    </location>
</feature>
<accession>A0AAX7SUJ8</accession>
<evidence type="ECO:0008006" key="8">
    <source>
        <dbReference type="Google" id="ProtNLM"/>
    </source>
</evidence>
<dbReference type="AlphaFoldDB" id="A0AAX7SUJ8"/>
<evidence type="ECO:0000313" key="7">
    <source>
        <dbReference type="Proteomes" id="UP000265100"/>
    </source>
</evidence>
<keyword evidence="7" id="KW-1185">Reference proteome</keyword>
<evidence type="ECO:0000256" key="2">
    <source>
        <dbReference type="ARBA" id="ARBA00022473"/>
    </source>
</evidence>
<evidence type="ECO:0000256" key="4">
    <source>
        <dbReference type="ARBA" id="ARBA00025806"/>
    </source>
</evidence>
<evidence type="ECO:0000313" key="6">
    <source>
        <dbReference type="Ensembl" id="ENSACLP00000048244.1"/>
    </source>
</evidence>
<feature type="compositionally biased region" description="Polar residues" evidence="5">
    <location>
        <begin position="39"/>
        <end position="48"/>
    </location>
</feature>
<dbReference type="GO" id="GO:0005634">
    <property type="term" value="C:nucleus"/>
    <property type="evidence" value="ECO:0007669"/>
    <property type="project" value="UniProtKB-SubCell"/>
</dbReference>
<evidence type="ECO:0000256" key="1">
    <source>
        <dbReference type="ARBA" id="ARBA00004123"/>
    </source>
</evidence>
<comment type="similarity">
    <text evidence="4">Belongs to the DONSON family.</text>
</comment>
<feature type="compositionally biased region" description="Polar residues" evidence="5">
    <location>
        <begin position="89"/>
        <end position="105"/>
    </location>
</feature>
<keyword evidence="3" id="KW-0539">Nucleus</keyword>
<organism evidence="6 7">
    <name type="scientific">Astatotilapia calliptera</name>
    <name type="common">Eastern happy</name>
    <name type="synonym">Chromis callipterus</name>
    <dbReference type="NCBI Taxonomy" id="8154"/>
    <lineage>
        <taxon>Eukaryota</taxon>
        <taxon>Metazoa</taxon>
        <taxon>Chordata</taxon>
        <taxon>Craniata</taxon>
        <taxon>Vertebrata</taxon>
        <taxon>Euteleostomi</taxon>
        <taxon>Actinopterygii</taxon>
        <taxon>Neopterygii</taxon>
        <taxon>Teleostei</taxon>
        <taxon>Neoteleostei</taxon>
        <taxon>Acanthomorphata</taxon>
        <taxon>Ovalentaria</taxon>
        <taxon>Cichlomorphae</taxon>
        <taxon>Cichliformes</taxon>
        <taxon>Cichlidae</taxon>
        <taxon>African cichlids</taxon>
        <taxon>Pseudocrenilabrinae</taxon>
        <taxon>Haplochromini</taxon>
        <taxon>Astatotilapia</taxon>
    </lineage>
</organism>
<sequence length="642" mass="71066">MSEHFGYSPSFKRPAEILRMRCKRARSDTGAGSTDRPEQSGSSPTCVRTFSPEPLSGAQNHSGVGIKRRNPFAKIENTYSPKKKRLTFSDASCNPENSDSSGITNNERDEESSKREGTLDLALSFRLDEAQKQEYRQASSQKSGSLSESDVLLEEEPEHIKSPLLKSPQASAPTAAPVCTQYPADWSLKTRLLLTSLVSLSWAEQLKAQEEAQGLSQHCKAQFSSLPHSPQDPRSCSELRCAFQQSLVYWQHPSIPWLSLFPRINAERSFFGKSAPWAHDATIQQSLMTEWSVSLSSLYSLLKARLCPYFYLCSYQFTVLFRAAGLGGSSSITAFISPTTRGLREAMKAEGIEFTLPLLEEQRRCREAQKQTIHQEEEQEEQEVTCSKLSDTVDGGDHDGDYRDEDSTLSWLKEMGVQDKIKKPDLHTLHLHKEGHVMSVDHKPESVICVKGLHTFTLINFFINWKGVVASSGSQAGLPPTLLAPSAFRGATMHTLKSRCVNVRSQVGSSYQNISSLEITGTQLDKQTFVSYQFSAPTVCVSVQYTCTCHTAGPVLPSSLHAILTLLRPAQKGNFSAALYTHTPTAVMNVHSTKQQVGEASVELSSCGLHPASIQQLQQPSTLGKTALTHITMNNYSYTWKN</sequence>
<dbReference type="GeneTree" id="ENSGT00390000000447"/>
<comment type="subcellular location">
    <subcellularLocation>
        <location evidence="1">Nucleus</location>
    </subcellularLocation>
</comment>
<dbReference type="PANTHER" id="PTHR12972:SF0">
    <property type="entry name" value="PROTEIN DOWNSTREAM NEIGHBOR OF SON"/>
    <property type="match status" value="1"/>
</dbReference>
<dbReference type="GO" id="GO:0033260">
    <property type="term" value="P:nuclear DNA replication"/>
    <property type="evidence" value="ECO:0007669"/>
    <property type="project" value="TreeGrafter"/>
</dbReference>
<dbReference type="InterPro" id="IPR024861">
    <property type="entry name" value="Donson"/>
</dbReference>
<evidence type="ECO:0000256" key="5">
    <source>
        <dbReference type="SAM" id="MobiDB-lite"/>
    </source>
</evidence>
<keyword evidence="2" id="KW-0217">Developmental protein</keyword>
<reference evidence="6" key="3">
    <citation type="submission" date="2025-08" db="UniProtKB">
        <authorList>
            <consortium name="Ensembl"/>
        </authorList>
    </citation>
    <scope>IDENTIFICATION</scope>
</reference>
<evidence type="ECO:0000256" key="3">
    <source>
        <dbReference type="ARBA" id="ARBA00023242"/>
    </source>
</evidence>